<dbReference type="EMBL" id="CAXDID020000033">
    <property type="protein sequence ID" value="CAL5995463.1"/>
    <property type="molecule type" value="Genomic_DNA"/>
</dbReference>
<dbReference type="AlphaFoldDB" id="A0AA86QLT8"/>
<name>A0AA86QLT8_9EUKA</name>
<evidence type="ECO:0000313" key="8">
    <source>
        <dbReference type="EMBL" id="CAL6011380.1"/>
    </source>
</evidence>
<evidence type="ECO:0000313" key="9">
    <source>
        <dbReference type="EMBL" id="CAL6031192.1"/>
    </source>
</evidence>
<accession>A0AA86QLT8</accession>
<proteinExistence type="predicted"/>
<dbReference type="EMBL" id="CATOUU010000075">
    <property type="protein sequence ID" value="CAI9915565.1"/>
    <property type="molecule type" value="Genomic_DNA"/>
</dbReference>
<keyword evidence="11" id="KW-1185">Reference proteome</keyword>
<evidence type="ECO:0000313" key="11">
    <source>
        <dbReference type="Proteomes" id="UP001642409"/>
    </source>
</evidence>
<reference evidence="5" key="1">
    <citation type="submission" date="2023-06" db="EMBL/GenBank/DDBJ databases">
        <authorList>
            <person name="Kurt Z."/>
        </authorList>
    </citation>
    <scope>NUCLEOTIDE SEQUENCE</scope>
</reference>
<dbReference type="EMBL" id="CAXDID020000064">
    <property type="protein sequence ID" value="CAL6011380.1"/>
    <property type="molecule type" value="Genomic_DNA"/>
</dbReference>
<organism evidence="5">
    <name type="scientific">Hexamita inflata</name>
    <dbReference type="NCBI Taxonomy" id="28002"/>
    <lineage>
        <taxon>Eukaryota</taxon>
        <taxon>Metamonada</taxon>
        <taxon>Diplomonadida</taxon>
        <taxon>Hexamitidae</taxon>
        <taxon>Hexamitinae</taxon>
        <taxon>Hexamita</taxon>
    </lineage>
</organism>
<evidence type="ECO:0000313" key="4">
    <source>
        <dbReference type="EMBL" id="CAI9957549.1"/>
    </source>
</evidence>
<sequence length="273" mass="31697">MVIFITVTLAVFMERLKARPKIITKINVNVMLDLTTCQELDTLIIEDVIHEFSMFLDKTKSFRHHRKCKDVRLCLTDKAKSFDYAAGLISQHCTSGLCGYHFYVNNFKITGLGADACKVRDLFFNLLRAPTECDKQFRMKALEAKLKEINKFDKDKWKNLVDNEDRLILCYRSKSSLSASLQVTTSAGEAINYHKIKRYLHSRSKLLIMQILKLLKTTPIQVKKNHAQVQKALPQSMKLNLQKQTKIVEKIVLNNQQQYQMIPDQKMKIQNLQ</sequence>
<evidence type="ECO:0000313" key="3">
    <source>
        <dbReference type="EMBL" id="CAI9919913.1"/>
    </source>
</evidence>
<dbReference type="EMBL" id="CAXDID020000050">
    <property type="protein sequence ID" value="CAL6005194.1"/>
    <property type="molecule type" value="Genomic_DNA"/>
</dbReference>
<dbReference type="EMBL" id="CATOUU010000192">
    <property type="protein sequence ID" value="CAI9919913.1"/>
    <property type="molecule type" value="Genomic_DNA"/>
</dbReference>
<evidence type="ECO:0000256" key="1">
    <source>
        <dbReference type="SAM" id="SignalP"/>
    </source>
</evidence>
<evidence type="ECO:0000313" key="2">
    <source>
        <dbReference type="EMBL" id="CAI9915565.1"/>
    </source>
</evidence>
<evidence type="ECO:0000313" key="6">
    <source>
        <dbReference type="EMBL" id="CAL5995463.1"/>
    </source>
</evidence>
<evidence type="ECO:0000313" key="10">
    <source>
        <dbReference type="EMBL" id="CAL6100001.1"/>
    </source>
</evidence>
<dbReference type="Proteomes" id="UP001642409">
    <property type="component" value="Unassembled WGS sequence"/>
</dbReference>
<reference evidence="6 11" key="2">
    <citation type="submission" date="2024-07" db="EMBL/GenBank/DDBJ databases">
        <authorList>
            <person name="Akdeniz Z."/>
        </authorList>
    </citation>
    <scope>NUCLEOTIDE SEQUENCE [LARGE SCALE GENOMIC DNA]</scope>
</reference>
<protein>
    <submittedName>
        <fullName evidence="6">Hypothetical_protein</fullName>
    </submittedName>
</protein>
<evidence type="ECO:0000313" key="7">
    <source>
        <dbReference type="EMBL" id="CAL6005194.1"/>
    </source>
</evidence>
<gene>
    <name evidence="6" type="ORF">HINF_LOCUS14044</name>
    <name evidence="7" type="ORF">HINF_LOCUS19252</name>
    <name evidence="8" type="ORF">HINF_LOCUS22758</name>
    <name evidence="2" type="ORF">HINF_LOCUS3210</name>
    <name evidence="9" type="ORF">HINF_LOCUS33885</name>
    <name evidence="4" type="ORF">HINF_LOCUS45194</name>
    <name evidence="5" type="ORF">HINF_LOCUS48560</name>
    <name evidence="10" type="ORF">HINF_LOCUS70348</name>
    <name evidence="3" type="ORF">HINF_LOCUS7558</name>
</gene>
<dbReference type="EMBL" id="CATOUU010000889">
    <property type="protein sequence ID" value="CAI9957549.1"/>
    <property type="molecule type" value="Genomic_DNA"/>
</dbReference>
<evidence type="ECO:0000313" key="5">
    <source>
        <dbReference type="EMBL" id="CAI9960915.1"/>
    </source>
</evidence>
<feature type="signal peptide" evidence="1">
    <location>
        <begin position="1"/>
        <end position="18"/>
    </location>
</feature>
<dbReference type="EMBL" id="CATOUU010000937">
    <property type="protein sequence ID" value="CAI9960915.1"/>
    <property type="molecule type" value="Genomic_DNA"/>
</dbReference>
<keyword evidence="1" id="KW-0732">Signal</keyword>
<feature type="chain" id="PRO_5044705023" evidence="1">
    <location>
        <begin position="19"/>
        <end position="273"/>
    </location>
</feature>
<comment type="caution">
    <text evidence="5">The sequence shown here is derived from an EMBL/GenBank/DDBJ whole genome shotgun (WGS) entry which is preliminary data.</text>
</comment>
<dbReference type="EMBL" id="CAXDID020000526">
    <property type="protein sequence ID" value="CAL6100001.1"/>
    <property type="molecule type" value="Genomic_DNA"/>
</dbReference>
<dbReference type="EMBL" id="CAXDID020000119">
    <property type="protein sequence ID" value="CAL6031192.1"/>
    <property type="molecule type" value="Genomic_DNA"/>
</dbReference>